<gene>
    <name evidence="2" type="ORF">NA56DRAFT_37543</name>
</gene>
<proteinExistence type="predicted"/>
<keyword evidence="3" id="KW-1185">Reference proteome</keyword>
<name>A0A2J6PDK8_9HELO</name>
<dbReference type="EMBL" id="KZ613563">
    <property type="protein sequence ID" value="PMD12128.1"/>
    <property type="molecule type" value="Genomic_DNA"/>
</dbReference>
<organism evidence="2 3">
    <name type="scientific">Hyaloscypha hepaticicola</name>
    <dbReference type="NCBI Taxonomy" id="2082293"/>
    <lineage>
        <taxon>Eukaryota</taxon>
        <taxon>Fungi</taxon>
        <taxon>Dikarya</taxon>
        <taxon>Ascomycota</taxon>
        <taxon>Pezizomycotina</taxon>
        <taxon>Leotiomycetes</taxon>
        <taxon>Helotiales</taxon>
        <taxon>Hyaloscyphaceae</taxon>
        <taxon>Hyaloscypha</taxon>
    </lineage>
</organism>
<dbReference type="AlphaFoldDB" id="A0A2J6PDK8"/>
<feature type="region of interest" description="Disordered" evidence="1">
    <location>
        <begin position="39"/>
        <end position="67"/>
    </location>
</feature>
<reference evidence="2 3" key="1">
    <citation type="submission" date="2016-05" db="EMBL/GenBank/DDBJ databases">
        <title>A degradative enzymes factory behind the ericoid mycorrhizal symbiosis.</title>
        <authorList>
            <consortium name="DOE Joint Genome Institute"/>
            <person name="Martino E."/>
            <person name="Morin E."/>
            <person name="Grelet G."/>
            <person name="Kuo A."/>
            <person name="Kohler A."/>
            <person name="Daghino S."/>
            <person name="Barry K."/>
            <person name="Choi C."/>
            <person name="Cichocki N."/>
            <person name="Clum A."/>
            <person name="Copeland A."/>
            <person name="Hainaut M."/>
            <person name="Haridas S."/>
            <person name="Labutti K."/>
            <person name="Lindquist E."/>
            <person name="Lipzen A."/>
            <person name="Khouja H.-R."/>
            <person name="Murat C."/>
            <person name="Ohm R."/>
            <person name="Olson A."/>
            <person name="Spatafora J."/>
            <person name="Veneault-Fourrey C."/>
            <person name="Henrissat B."/>
            <person name="Grigoriev I."/>
            <person name="Martin F."/>
            <person name="Perotto S."/>
        </authorList>
    </citation>
    <scope>NUCLEOTIDE SEQUENCE [LARGE SCALE GENOMIC DNA]</scope>
    <source>
        <strain evidence="2 3">UAMH 7357</strain>
    </source>
</reference>
<evidence type="ECO:0000313" key="3">
    <source>
        <dbReference type="Proteomes" id="UP000235672"/>
    </source>
</evidence>
<sequence>MYPNIPRPLPHFAFPTPVPRPVFFKLQSILILHSQFPSAHYPTQSTPNPAPTPSLPLHHTTTPTDPPIQFISSTPKISHLKATQTITNSLSLSHTLSSNISCNPLATI</sequence>
<dbReference type="Proteomes" id="UP000235672">
    <property type="component" value="Unassembled WGS sequence"/>
</dbReference>
<evidence type="ECO:0000256" key="1">
    <source>
        <dbReference type="SAM" id="MobiDB-lite"/>
    </source>
</evidence>
<protein>
    <submittedName>
        <fullName evidence="2">Uncharacterized protein</fullName>
    </submittedName>
</protein>
<evidence type="ECO:0000313" key="2">
    <source>
        <dbReference type="EMBL" id="PMD12128.1"/>
    </source>
</evidence>
<accession>A0A2J6PDK8</accession>